<dbReference type="InterPro" id="IPR029058">
    <property type="entry name" value="AB_hydrolase_fold"/>
</dbReference>
<protein>
    <submittedName>
        <fullName evidence="2">Dienelactone hydrolase family protein</fullName>
    </submittedName>
</protein>
<evidence type="ECO:0000313" key="3">
    <source>
        <dbReference type="Proteomes" id="UP001139353"/>
    </source>
</evidence>
<dbReference type="PROSITE" id="PS51318">
    <property type="entry name" value="TAT"/>
    <property type="match status" value="1"/>
</dbReference>
<keyword evidence="3" id="KW-1185">Reference proteome</keyword>
<dbReference type="Pfam" id="PF01738">
    <property type="entry name" value="DLH"/>
    <property type="match status" value="1"/>
</dbReference>
<gene>
    <name evidence="2" type="ORF">LPC04_11315</name>
</gene>
<dbReference type="InterPro" id="IPR006311">
    <property type="entry name" value="TAT_signal"/>
</dbReference>
<dbReference type="GO" id="GO:0016787">
    <property type="term" value="F:hydrolase activity"/>
    <property type="evidence" value="ECO:0007669"/>
    <property type="project" value="UniProtKB-KW"/>
</dbReference>
<dbReference type="AlphaFoldDB" id="A0A9X2C0C5"/>
<evidence type="ECO:0000259" key="1">
    <source>
        <dbReference type="Pfam" id="PF01738"/>
    </source>
</evidence>
<name>A0A9X2C0C5_9BURK</name>
<dbReference type="Proteomes" id="UP001139353">
    <property type="component" value="Unassembled WGS sequence"/>
</dbReference>
<dbReference type="InterPro" id="IPR002925">
    <property type="entry name" value="Dienelactn_hydro"/>
</dbReference>
<reference evidence="2" key="1">
    <citation type="submission" date="2021-11" db="EMBL/GenBank/DDBJ databases">
        <title>BS-T2-15 a new species belonging to the Comamonadaceae family isolated from the soil of a French oak forest.</title>
        <authorList>
            <person name="Mieszkin S."/>
            <person name="Alain K."/>
        </authorList>
    </citation>
    <scope>NUCLEOTIDE SEQUENCE</scope>
    <source>
        <strain evidence="2">BS-T2-15</strain>
    </source>
</reference>
<sequence length="302" mass="32148">MSAKHDQEQDISTIDAGDLRRRDFVALSVATGVAATSLPAAAIPAGPPVVEKDVTINTPDGSCNAAYFHPAEGKHPAVIIWPDAFGLRPSMRDMGRRLAADGYAVLVPNPFYRIGKGPFYETAAQVDFKDKATFAKIGPLMGSIGAPGAAEKDAVEFVKFLDAQPEVDKARKIGTQGYCMGGALVFRTAATVPERVGAGASFHGGGLVTDKPDSPYLLAPKIKAKMLVAIAGSDDAKQPDAKDKLRKAFDDAHVPARVEVFAEKHGWCVPDMPQDDGQPIYNQADAERAWTELLALYKTALG</sequence>
<dbReference type="PANTHER" id="PTHR46623">
    <property type="entry name" value="CARBOXYMETHYLENEBUTENOLIDASE-RELATED"/>
    <property type="match status" value="1"/>
</dbReference>
<accession>A0A9X2C0C5</accession>
<dbReference type="SUPFAM" id="SSF53474">
    <property type="entry name" value="alpha/beta-Hydrolases"/>
    <property type="match status" value="1"/>
</dbReference>
<dbReference type="EMBL" id="JAJLJH010000002">
    <property type="protein sequence ID" value="MCK9686296.1"/>
    <property type="molecule type" value="Genomic_DNA"/>
</dbReference>
<dbReference type="PANTHER" id="PTHR46623:SF10">
    <property type="entry name" value="CARBOXYMETHYLENEBUTENOLIDASE HOMOLOG"/>
    <property type="match status" value="1"/>
</dbReference>
<proteinExistence type="predicted"/>
<evidence type="ECO:0000313" key="2">
    <source>
        <dbReference type="EMBL" id="MCK9686296.1"/>
    </source>
</evidence>
<dbReference type="Gene3D" id="3.40.50.1820">
    <property type="entry name" value="alpha/beta hydrolase"/>
    <property type="match status" value="1"/>
</dbReference>
<comment type="caution">
    <text evidence="2">The sequence shown here is derived from an EMBL/GenBank/DDBJ whole genome shotgun (WGS) entry which is preliminary data.</text>
</comment>
<dbReference type="InterPro" id="IPR051049">
    <property type="entry name" value="Dienelactone_hydrolase-like"/>
</dbReference>
<feature type="domain" description="Dienelactone hydrolase" evidence="1">
    <location>
        <begin position="65"/>
        <end position="300"/>
    </location>
</feature>
<organism evidence="2 3">
    <name type="scientific">Scleromatobacter humisilvae</name>
    <dbReference type="NCBI Taxonomy" id="2897159"/>
    <lineage>
        <taxon>Bacteria</taxon>
        <taxon>Pseudomonadati</taxon>
        <taxon>Pseudomonadota</taxon>
        <taxon>Betaproteobacteria</taxon>
        <taxon>Burkholderiales</taxon>
        <taxon>Sphaerotilaceae</taxon>
        <taxon>Scleromatobacter</taxon>
    </lineage>
</organism>
<keyword evidence="2" id="KW-0378">Hydrolase</keyword>
<dbReference type="RefSeq" id="WP_275682323.1">
    <property type="nucleotide sequence ID" value="NZ_JAJLJH010000002.1"/>
</dbReference>